<dbReference type="PANTHER" id="PTHR22642:SF19">
    <property type="entry name" value="AMIDOHYDROLASE FAMILY PROTEIN (AFU_ORTHOLOGUE AFUA_5G01480)"/>
    <property type="match status" value="1"/>
</dbReference>
<dbReference type="OrthoDB" id="3501663at2759"/>
<dbReference type="Gene3D" id="3.10.310.70">
    <property type="match status" value="1"/>
</dbReference>
<dbReference type="InterPro" id="IPR013108">
    <property type="entry name" value="Amidohydro_3"/>
</dbReference>
<dbReference type="PANTHER" id="PTHR22642">
    <property type="entry name" value="IMIDAZOLONEPROPIONASE"/>
    <property type="match status" value="1"/>
</dbReference>
<evidence type="ECO:0000313" key="2">
    <source>
        <dbReference type="EMBL" id="OAP62660.1"/>
    </source>
</evidence>
<dbReference type="EMBL" id="LVYI01000002">
    <property type="protein sequence ID" value="OAP62660.1"/>
    <property type="molecule type" value="Genomic_DNA"/>
</dbReference>
<name>A0A178ZS63_9EURO</name>
<dbReference type="AlphaFoldDB" id="A0A178ZS63"/>
<dbReference type="RefSeq" id="XP_018696027.1">
    <property type="nucleotide sequence ID" value="XM_018833403.1"/>
</dbReference>
<dbReference type="InterPro" id="IPR011059">
    <property type="entry name" value="Metal-dep_hydrolase_composite"/>
</dbReference>
<dbReference type="Proteomes" id="UP000078343">
    <property type="component" value="Unassembled WGS sequence"/>
</dbReference>
<dbReference type="SUPFAM" id="SSF51556">
    <property type="entry name" value="Metallo-dependent hydrolases"/>
    <property type="match status" value="1"/>
</dbReference>
<reference evidence="2 3" key="1">
    <citation type="submission" date="2016-04" db="EMBL/GenBank/DDBJ databases">
        <title>Draft genome of Fonsecaea erecta CBS 125763.</title>
        <authorList>
            <person name="Weiss V.A."/>
            <person name="Vicente V.A."/>
            <person name="Raittz R.T."/>
            <person name="Moreno L.F."/>
            <person name="De Souza E.M."/>
            <person name="Pedrosa F.O."/>
            <person name="Steffens M.B."/>
            <person name="Faoro H."/>
            <person name="Tadra-Sfeir M.Z."/>
            <person name="Najafzadeh M.J."/>
            <person name="Felipe M.S."/>
            <person name="Teixeira M."/>
            <person name="Sun J."/>
            <person name="Xi L."/>
            <person name="Gomes R."/>
            <person name="De Azevedo C.M."/>
            <person name="Salgado C.G."/>
            <person name="Da Silva M.B."/>
            <person name="Nascimento M.F."/>
            <person name="Queiroz-Telles F."/>
            <person name="Attili D.S."/>
            <person name="Gorbushina A."/>
        </authorList>
    </citation>
    <scope>NUCLEOTIDE SEQUENCE [LARGE SCALE GENOMIC DNA]</scope>
    <source>
        <strain evidence="2 3">CBS 125763</strain>
    </source>
</reference>
<evidence type="ECO:0000313" key="3">
    <source>
        <dbReference type="Proteomes" id="UP000078343"/>
    </source>
</evidence>
<gene>
    <name evidence="2" type="ORF">AYL99_01887</name>
</gene>
<dbReference type="InterPro" id="IPR032466">
    <property type="entry name" value="Metal_Hydrolase"/>
</dbReference>
<protein>
    <recommendedName>
        <fullName evidence="1">Amidohydrolase 3 domain-containing protein</fullName>
    </recommendedName>
</protein>
<dbReference type="SUPFAM" id="SSF51338">
    <property type="entry name" value="Composite domain of metallo-dependent hydrolases"/>
    <property type="match status" value="1"/>
</dbReference>
<dbReference type="Pfam" id="PF07969">
    <property type="entry name" value="Amidohydro_3"/>
    <property type="match status" value="1"/>
</dbReference>
<sequence>MSPTTVVTNARLFTSTDDCGEDLVPGCLVVRDRLIEYVGPQGSETLAQAMACEAPTTEVEVVDAGNRVVTPGFIDAHVHMLHFGLSLGKLDVMGCTSLEQIRETIRAFAVANPAAPRILCKGWIQASITGGSSHGGTPLASMLDDLDPPHARPIYVEALDLHSVWCSRAALAELGVDDATTKDPPGGTIHRDAQGRPSGLLDEGALPLLVWPFLAKTLTAQQKQTALHLAVEAYLQAGYTGVIDMAMDEDEWTALETYRARNNDELPLHIAAHWLVPYSDSDAEIQATLDRAIEVHRKYPPAMSPSFCVVGIKLIGDGVVDSCTAALSQPYGAKPNPVEPIWPAATMTRVIQQADAAGLQIAVHAIGDRTITQTIDAFASLNKPLSPCRRRRHRIEHLELASARDAKRLGELGITASVQPVHSDPALFKAWPTLLGTHRCRRAFPYREFLEGGAPVAFGTDAPTAAHLPLPNLYNATTRRSAIEPESTERTNPQFAVSLTAALKAATAGAAYSRHAETWTGSLRKGMSADFLVLDMDWTPAGLLAARVRQTWFQGRKMFDMEQGVKR</sequence>
<proteinExistence type="predicted"/>
<keyword evidence="3" id="KW-1185">Reference proteome</keyword>
<organism evidence="2 3">
    <name type="scientific">Fonsecaea erecta</name>
    <dbReference type="NCBI Taxonomy" id="1367422"/>
    <lineage>
        <taxon>Eukaryota</taxon>
        <taxon>Fungi</taxon>
        <taxon>Dikarya</taxon>
        <taxon>Ascomycota</taxon>
        <taxon>Pezizomycotina</taxon>
        <taxon>Eurotiomycetes</taxon>
        <taxon>Chaetothyriomycetidae</taxon>
        <taxon>Chaetothyriales</taxon>
        <taxon>Herpotrichiellaceae</taxon>
        <taxon>Fonsecaea</taxon>
    </lineage>
</organism>
<dbReference type="Gene3D" id="3.20.20.140">
    <property type="entry name" value="Metal-dependent hydrolases"/>
    <property type="match status" value="1"/>
</dbReference>
<dbReference type="Gene3D" id="2.30.40.10">
    <property type="entry name" value="Urease, subunit C, domain 1"/>
    <property type="match status" value="1"/>
</dbReference>
<dbReference type="GO" id="GO:0016810">
    <property type="term" value="F:hydrolase activity, acting on carbon-nitrogen (but not peptide) bonds"/>
    <property type="evidence" value="ECO:0007669"/>
    <property type="project" value="InterPro"/>
</dbReference>
<feature type="domain" description="Amidohydrolase 3" evidence="1">
    <location>
        <begin position="60"/>
        <end position="556"/>
    </location>
</feature>
<dbReference type="CDD" id="cd01300">
    <property type="entry name" value="YtcJ_like"/>
    <property type="match status" value="1"/>
</dbReference>
<evidence type="ECO:0000259" key="1">
    <source>
        <dbReference type="Pfam" id="PF07969"/>
    </source>
</evidence>
<dbReference type="GeneID" id="30006057"/>
<comment type="caution">
    <text evidence="2">The sequence shown here is derived from an EMBL/GenBank/DDBJ whole genome shotgun (WGS) entry which is preliminary data.</text>
</comment>
<accession>A0A178ZS63</accession>
<dbReference type="InterPro" id="IPR033932">
    <property type="entry name" value="YtcJ-like"/>
</dbReference>